<evidence type="ECO:0000256" key="9">
    <source>
        <dbReference type="ARBA" id="ARBA00067031"/>
    </source>
</evidence>
<evidence type="ECO:0000256" key="2">
    <source>
        <dbReference type="ARBA" id="ARBA00023002"/>
    </source>
</evidence>
<evidence type="ECO:0000313" key="12">
    <source>
        <dbReference type="Proteomes" id="UP000789325"/>
    </source>
</evidence>
<dbReference type="InterPro" id="IPR020904">
    <property type="entry name" value="Sc_DH/Rdtase_CS"/>
</dbReference>
<evidence type="ECO:0000256" key="6">
    <source>
        <dbReference type="ARBA" id="ARBA00050953"/>
    </source>
</evidence>
<dbReference type="EC" id="1.1.1.391" evidence="9"/>
<dbReference type="NCBIfam" id="NF005559">
    <property type="entry name" value="PRK07231.1"/>
    <property type="match status" value="1"/>
</dbReference>
<dbReference type="Gene3D" id="3.40.50.720">
    <property type="entry name" value="NAD(P)-binding Rossmann-like Domain"/>
    <property type="match status" value="1"/>
</dbReference>
<evidence type="ECO:0000256" key="7">
    <source>
        <dbReference type="ARBA" id="ARBA00052497"/>
    </source>
</evidence>
<dbReference type="EMBL" id="DYZL01000232">
    <property type="protein sequence ID" value="HJH44392.1"/>
    <property type="molecule type" value="Genomic_DNA"/>
</dbReference>
<dbReference type="PANTHER" id="PTHR43639:SF1">
    <property type="entry name" value="SHORT-CHAIN DEHYDROGENASE_REDUCTASE FAMILY PROTEIN"/>
    <property type="match status" value="1"/>
</dbReference>
<evidence type="ECO:0000256" key="5">
    <source>
        <dbReference type="ARBA" id="ARBA00050257"/>
    </source>
</evidence>
<dbReference type="InterPro" id="IPR036291">
    <property type="entry name" value="NAD(P)-bd_dom_sf"/>
</dbReference>
<keyword evidence="4" id="KW-0753">Steroid metabolism</keyword>
<dbReference type="Proteomes" id="UP000789325">
    <property type="component" value="Unassembled WGS sequence"/>
</dbReference>
<dbReference type="Pfam" id="PF13561">
    <property type="entry name" value="adh_short_C2"/>
    <property type="match status" value="1"/>
</dbReference>
<dbReference type="PRINTS" id="PR00081">
    <property type="entry name" value="GDHRDH"/>
</dbReference>
<evidence type="ECO:0000256" key="1">
    <source>
        <dbReference type="ARBA" id="ARBA00006484"/>
    </source>
</evidence>
<comment type="catalytic activity">
    <reaction evidence="7">
        <text>7alpha,12alpha-dihydroxy-3-oxo-5beta-cholan-24-oate + NADH + H(+) = isocholate + NAD(+)</text>
        <dbReference type="Rhea" id="RHEA:47512"/>
        <dbReference type="ChEBI" id="CHEBI:15378"/>
        <dbReference type="ChEBI" id="CHEBI:57540"/>
        <dbReference type="ChEBI" id="CHEBI:57945"/>
        <dbReference type="ChEBI" id="CHEBI:87735"/>
        <dbReference type="ChEBI" id="CHEBI:87736"/>
    </reaction>
    <physiologicalReaction direction="left-to-right" evidence="7">
        <dbReference type="Rhea" id="RHEA:47513"/>
    </physiologicalReaction>
</comment>
<name>A0A9D2VLY1_9ACTN</name>
<reference evidence="11" key="1">
    <citation type="journal article" date="2021" name="PeerJ">
        <title>Extensive microbial diversity within the chicken gut microbiome revealed by metagenomics and culture.</title>
        <authorList>
            <person name="Gilroy R."/>
            <person name="Ravi A."/>
            <person name="Getino M."/>
            <person name="Pursley I."/>
            <person name="Horton D.L."/>
            <person name="Alikhan N.F."/>
            <person name="Baker D."/>
            <person name="Gharbi K."/>
            <person name="Hall N."/>
            <person name="Watson M."/>
            <person name="Adriaenssens E.M."/>
            <person name="Foster-Nyarko E."/>
            <person name="Jarju S."/>
            <person name="Secka A."/>
            <person name="Antonio M."/>
            <person name="Oren A."/>
            <person name="Chaudhuri R.R."/>
            <person name="La Ragione R."/>
            <person name="Hildebrand F."/>
            <person name="Pallen M.J."/>
        </authorList>
    </citation>
    <scope>NUCLEOTIDE SEQUENCE</scope>
    <source>
        <strain evidence="11">USAMLcec12-2067</strain>
    </source>
</reference>
<comment type="similarity">
    <text evidence="1">Belongs to the short-chain dehydrogenases/reductases (SDR) family.</text>
</comment>
<dbReference type="SUPFAM" id="SSF51735">
    <property type="entry name" value="NAD(P)-binding Rossmann-fold domains"/>
    <property type="match status" value="1"/>
</dbReference>
<sequence>MYDDLRGKTAVVTGSSKGIGAAIARRFGSEGMNVVANYRTDEEGARETVRAIEEAGGAAAAVRSDVSKAECVDALFDAALFSFGGVDIWVNNAGVEAEATPSDKKRIDEWQRTVDVNLTGVFAGCRRALDHFLSRGMPGCIVNVSSVHELVPWPRFADYAASKAGVGMLTKTLALEYADWGIRVNAVAPGAMNTPINARKLADPAARAATERLVPMGSVGEPEDVAAAVAWLASDQARYVTGVTLFVDGGMALYPGFQHGEG</sequence>
<dbReference type="GO" id="GO:0008202">
    <property type="term" value="P:steroid metabolic process"/>
    <property type="evidence" value="ECO:0007669"/>
    <property type="project" value="UniProtKB-KW"/>
</dbReference>
<comment type="catalytic activity">
    <reaction evidence="5">
        <text>12alpha-hydroxy-3-oxo-5beta-cholan-24-oate + NADH + H(+) = isodeoxycholate + NAD(+)</text>
        <dbReference type="Rhea" id="RHEA:47492"/>
        <dbReference type="ChEBI" id="CHEBI:15378"/>
        <dbReference type="ChEBI" id="CHEBI:57540"/>
        <dbReference type="ChEBI" id="CHEBI:57945"/>
        <dbReference type="ChEBI" id="CHEBI:87733"/>
        <dbReference type="ChEBI" id="CHEBI:87734"/>
    </reaction>
    <physiologicalReaction direction="left-to-right" evidence="5">
        <dbReference type="Rhea" id="RHEA:47493"/>
    </physiologicalReaction>
</comment>
<evidence type="ECO:0000256" key="10">
    <source>
        <dbReference type="ARBA" id="ARBA00081284"/>
    </source>
</evidence>
<organism evidence="11 12">
    <name type="scientific">Rubneribacter badeniensis</name>
    <dbReference type="NCBI Taxonomy" id="2070688"/>
    <lineage>
        <taxon>Bacteria</taxon>
        <taxon>Bacillati</taxon>
        <taxon>Actinomycetota</taxon>
        <taxon>Coriobacteriia</taxon>
        <taxon>Eggerthellales</taxon>
        <taxon>Eggerthellaceae</taxon>
        <taxon>Rubneribacter</taxon>
    </lineage>
</organism>
<keyword evidence="3" id="KW-0443">Lipid metabolism</keyword>
<proteinExistence type="inferred from homology"/>
<dbReference type="InterPro" id="IPR002347">
    <property type="entry name" value="SDR_fam"/>
</dbReference>
<comment type="caution">
    <text evidence="11">The sequence shown here is derived from an EMBL/GenBank/DDBJ whole genome shotgun (WGS) entry which is preliminary data.</text>
</comment>
<evidence type="ECO:0000256" key="3">
    <source>
        <dbReference type="ARBA" id="ARBA00023098"/>
    </source>
</evidence>
<evidence type="ECO:0000256" key="8">
    <source>
        <dbReference type="ARBA" id="ARBA00052953"/>
    </source>
</evidence>
<protein>
    <recommendedName>
        <fullName evidence="9">3beta-hydroxycholanate 3-dehydrogenase (NAD(+))</fullName>
        <ecNumber evidence="9">1.1.1.391</ecNumber>
    </recommendedName>
    <alternativeName>
        <fullName evidence="10">NAD-dependent bile acid 3beta-dehydrogenase</fullName>
    </alternativeName>
</protein>
<dbReference type="GO" id="GO:0016491">
    <property type="term" value="F:oxidoreductase activity"/>
    <property type="evidence" value="ECO:0007669"/>
    <property type="project" value="UniProtKB-KW"/>
</dbReference>
<dbReference type="PANTHER" id="PTHR43639">
    <property type="entry name" value="OXIDOREDUCTASE, SHORT-CHAIN DEHYDROGENASE/REDUCTASE FAMILY (AFU_ORTHOLOGUE AFUA_5G02870)"/>
    <property type="match status" value="1"/>
</dbReference>
<dbReference type="FunFam" id="3.40.50.720:FF:000084">
    <property type="entry name" value="Short-chain dehydrogenase reductase"/>
    <property type="match status" value="1"/>
</dbReference>
<comment type="catalytic activity">
    <reaction evidence="8">
        <text>3-oxo-5beta-cholan-24-oate + NADH + H(+) = isolithocholate + NAD(+)</text>
        <dbReference type="Rhea" id="RHEA:47508"/>
        <dbReference type="ChEBI" id="CHEBI:11867"/>
        <dbReference type="ChEBI" id="CHEBI:15378"/>
        <dbReference type="ChEBI" id="CHEBI:57540"/>
        <dbReference type="ChEBI" id="CHEBI:57945"/>
        <dbReference type="ChEBI" id="CHEBI:87728"/>
        <dbReference type="EC" id="1.1.1.391"/>
    </reaction>
    <physiologicalReaction direction="left-to-right" evidence="8">
        <dbReference type="Rhea" id="RHEA:47509"/>
    </physiologicalReaction>
</comment>
<dbReference type="PRINTS" id="PR00080">
    <property type="entry name" value="SDRFAMILY"/>
</dbReference>
<evidence type="ECO:0000313" key="11">
    <source>
        <dbReference type="EMBL" id="HJH44392.1"/>
    </source>
</evidence>
<comment type="catalytic activity">
    <reaction evidence="6">
        <text>3-oxochenodeoxycholate + NADH + H(+) = isochenodeoxycholate + NAD(+)</text>
        <dbReference type="Rhea" id="RHEA:47516"/>
        <dbReference type="ChEBI" id="CHEBI:15378"/>
        <dbReference type="ChEBI" id="CHEBI:57540"/>
        <dbReference type="ChEBI" id="CHEBI:57945"/>
        <dbReference type="ChEBI" id="CHEBI:87730"/>
        <dbReference type="ChEBI" id="CHEBI:87731"/>
    </reaction>
    <physiologicalReaction direction="left-to-right" evidence="6">
        <dbReference type="Rhea" id="RHEA:47517"/>
    </physiologicalReaction>
</comment>
<gene>
    <name evidence="11" type="ORF">K8V16_11440</name>
</gene>
<keyword evidence="2 11" id="KW-0560">Oxidoreductase</keyword>
<dbReference type="PROSITE" id="PS00061">
    <property type="entry name" value="ADH_SHORT"/>
    <property type="match status" value="1"/>
</dbReference>
<dbReference type="AlphaFoldDB" id="A0A9D2VLY1"/>
<reference evidence="11" key="2">
    <citation type="submission" date="2021-09" db="EMBL/GenBank/DDBJ databases">
        <authorList>
            <person name="Gilroy R."/>
        </authorList>
    </citation>
    <scope>NUCLEOTIDE SEQUENCE</scope>
    <source>
        <strain evidence="11">USAMLcec12-2067</strain>
    </source>
</reference>
<evidence type="ECO:0000256" key="4">
    <source>
        <dbReference type="ARBA" id="ARBA00023221"/>
    </source>
</evidence>
<accession>A0A9D2VLY1</accession>